<dbReference type="EMBL" id="CP000142">
    <property type="protein sequence ID" value="ABA89117.2"/>
    <property type="molecule type" value="Genomic_DNA"/>
</dbReference>
<dbReference type="KEGG" id="pca:Pcar_1876"/>
<gene>
    <name evidence="5" type="ordered locus">Pcar_1876</name>
</gene>
<dbReference type="GO" id="GO:0006281">
    <property type="term" value="P:DNA repair"/>
    <property type="evidence" value="ECO:0007669"/>
    <property type="project" value="TreeGrafter"/>
</dbReference>
<evidence type="ECO:0000256" key="1">
    <source>
        <dbReference type="ARBA" id="ARBA00000830"/>
    </source>
</evidence>
<dbReference type="NCBIfam" id="TIGR01549">
    <property type="entry name" value="HAD-SF-IA-v1"/>
    <property type="match status" value="1"/>
</dbReference>
<comment type="similarity">
    <text evidence="3">Belongs to the HAD-like hydrolase superfamily. CbbY/CbbZ/Gph/YieH family.</text>
</comment>
<comment type="pathway">
    <text evidence="2">Organic acid metabolism; glycolate biosynthesis; glycolate from 2-phosphoglycolate: step 1/1.</text>
</comment>
<evidence type="ECO:0000256" key="3">
    <source>
        <dbReference type="ARBA" id="ARBA00006171"/>
    </source>
</evidence>
<keyword evidence="6" id="KW-1185">Reference proteome</keyword>
<keyword evidence="5" id="KW-0378">Hydrolase</keyword>
<dbReference type="STRING" id="338963.Pcar_1876"/>
<dbReference type="InterPro" id="IPR023198">
    <property type="entry name" value="PGP-like_dom2"/>
</dbReference>
<dbReference type="GO" id="GO:0005829">
    <property type="term" value="C:cytosol"/>
    <property type="evidence" value="ECO:0007669"/>
    <property type="project" value="TreeGrafter"/>
</dbReference>
<reference evidence="6" key="1">
    <citation type="submission" date="2005-10" db="EMBL/GenBank/DDBJ databases">
        <title>Complete sequence of Pelobacter carbinolicus DSM 2380.</title>
        <authorList>
            <person name="Copeland A."/>
            <person name="Lucas S."/>
            <person name="Lapidus A."/>
            <person name="Barry K."/>
            <person name="Detter J.C."/>
            <person name="Glavina T."/>
            <person name="Hammon N."/>
            <person name="Israni S."/>
            <person name="Pitluck S."/>
            <person name="Chertkov O."/>
            <person name="Schmutz J."/>
            <person name="Larimer F."/>
            <person name="Land M."/>
            <person name="Kyrpides N."/>
            <person name="Ivanova N."/>
            <person name="Richardson P."/>
        </authorList>
    </citation>
    <scope>NUCLEOTIDE SEQUENCE [LARGE SCALE GENOMIC DNA]</scope>
    <source>
        <strain evidence="6">DSM 2380 / NBRC 103641 / GraBd1</strain>
    </source>
</reference>
<dbReference type="SUPFAM" id="SSF56784">
    <property type="entry name" value="HAD-like"/>
    <property type="match status" value="1"/>
</dbReference>
<sequence>MVLLAPRNATMTEIRGIIYDCDGVLFDSRRANLAFYRHVLDHFDSPLSLTENSPEADLCHTHASTVVFEVLLGEARVAEAQAFAASADLRFLLDLMTPEEGMPGVLESLAGRMELALATNRGHSVRDLLAHFRMLPHFHTIVTSQDVHRPKPSPDMLLLAVEKLGLSPGEVLFVGDSDLDRQAAFHAGVRFVAYKGLVESDLVIQDHMELLTLLDLSSREV</sequence>
<dbReference type="PANTHER" id="PTHR43434:SF1">
    <property type="entry name" value="PHOSPHOGLYCOLATE PHOSPHATASE"/>
    <property type="match status" value="1"/>
</dbReference>
<dbReference type="Pfam" id="PF13419">
    <property type="entry name" value="HAD_2"/>
    <property type="match status" value="1"/>
</dbReference>
<dbReference type="SFLD" id="SFLDS00003">
    <property type="entry name" value="Haloacid_Dehalogenase"/>
    <property type="match status" value="1"/>
</dbReference>
<evidence type="ECO:0000256" key="2">
    <source>
        <dbReference type="ARBA" id="ARBA00004818"/>
    </source>
</evidence>
<reference evidence="5 6" key="2">
    <citation type="journal article" date="2012" name="BMC Genomics">
        <title>The genome of Pelobacter carbinolicus reveals surprising metabolic capabilities and physiological features.</title>
        <authorList>
            <person name="Aklujkar M."/>
            <person name="Haveman S.A."/>
            <person name="Didonato R.Jr."/>
            <person name="Chertkov O."/>
            <person name="Han C.S."/>
            <person name="Land M.L."/>
            <person name="Brown P."/>
            <person name="Lovley D.R."/>
        </authorList>
    </citation>
    <scope>NUCLEOTIDE SEQUENCE [LARGE SCALE GENOMIC DNA]</scope>
    <source>
        <strain evidence="6">DSM 2380 / NBRC 103641 / GraBd1</strain>
    </source>
</reference>
<dbReference type="Gene3D" id="1.10.150.240">
    <property type="entry name" value="Putative phosphatase, domain 2"/>
    <property type="match status" value="1"/>
</dbReference>
<evidence type="ECO:0000256" key="4">
    <source>
        <dbReference type="ARBA" id="ARBA00013078"/>
    </source>
</evidence>
<dbReference type="InterPro" id="IPR023214">
    <property type="entry name" value="HAD_sf"/>
</dbReference>
<evidence type="ECO:0000313" key="5">
    <source>
        <dbReference type="EMBL" id="ABA89117.2"/>
    </source>
</evidence>
<dbReference type="GO" id="GO:0008967">
    <property type="term" value="F:phosphoglycolate phosphatase activity"/>
    <property type="evidence" value="ECO:0007669"/>
    <property type="project" value="UniProtKB-EC"/>
</dbReference>
<name>Q3A3E0_SYNC1</name>
<dbReference type="AlphaFoldDB" id="Q3A3E0"/>
<protein>
    <recommendedName>
        <fullName evidence="4">phosphoglycolate phosphatase</fullName>
        <ecNumber evidence="4">3.1.3.18</ecNumber>
    </recommendedName>
</protein>
<dbReference type="SFLD" id="SFLDG01129">
    <property type="entry name" value="C1.5:_HAD__Beta-PGM__Phosphata"/>
    <property type="match status" value="1"/>
</dbReference>
<dbReference type="InterPro" id="IPR041492">
    <property type="entry name" value="HAD_2"/>
</dbReference>
<dbReference type="HOGENOM" id="CLU_045011_19_3_7"/>
<dbReference type="InterPro" id="IPR036412">
    <property type="entry name" value="HAD-like_sf"/>
</dbReference>
<dbReference type="InterPro" id="IPR050155">
    <property type="entry name" value="HAD-like_hydrolase_sf"/>
</dbReference>
<accession>Q3A3E0</accession>
<dbReference type="eggNOG" id="COG0637">
    <property type="taxonomic scope" value="Bacteria"/>
</dbReference>
<organism evidence="5 6">
    <name type="scientific">Syntrophotalea carbinolica (strain DSM 2380 / NBRC 103641 / GraBd1)</name>
    <name type="common">Pelobacter carbinolicus</name>
    <dbReference type="NCBI Taxonomy" id="338963"/>
    <lineage>
        <taxon>Bacteria</taxon>
        <taxon>Pseudomonadati</taxon>
        <taxon>Thermodesulfobacteriota</taxon>
        <taxon>Desulfuromonadia</taxon>
        <taxon>Desulfuromonadales</taxon>
        <taxon>Syntrophotaleaceae</taxon>
        <taxon>Syntrophotalea</taxon>
    </lineage>
</organism>
<dbReference type="Gene3D" id="3.40.50.1000">
    <property type="entry name" value="HAD superfamily/HAD-like"/>
    <property type="match status" value="1"/>
</dbReference>
<evidence type="ECO:0000313" key="6">
    <source>
        <dbReference type="Proteomes" id="UP000002534"/>
    </source>
</evidence>
<comment type="catalytic activity">
    <reaction evidence="1">
        <text>2-phosphoglycolate + H2O = glycolate + phosphate</text>
        <dbReference type="Rhea" id="RHEA:14369"/>
        <dbReference type="ChEBI" id="CHEBI:15377"/>
        <dbReference type="ChEBI" id="CHEBI:29805"/>
        <dbReference type="ChEBI" id="CHEBI:43474"/>
        <dbReference type="ChEBI" id="CHEBI:58033"/>
        <dbReference type="EC" id="3.1.3.18"/>
    </reaction>
</comment>
<dbReference type="InterPro" id="IPR006439">
    <property type="entry name" value="HAD-SF_hydro_IA"/>
</dbReference>
<proteinExistence type="inferred from homology"/>
<dbReference type="EC" id="3.1.3.18" evidence="4"/>
<dbReference type="PANTHER" id="PTHR43434">
    <property type="entry name" value="PHOSPHOGLYCOLATE PHOSPHATASE"/>
    <property type="match status" value="1"/>
</dbReference>
<dbReference type="Proteomes" id="UP000002534">
    <property type="component" value="Chromosome"/>
</dbReference>
<dbReference type="NCBIfam" id="TIGR01509">
    <property type="entry name" value="HAD-SF-IA-v3"/>
    <property type="match status" value="1"/>
</dbReference>